<evidence type="ECO:0000313" key="2">
    <source>
        <dbReference type="Proteomes" id="UP000593572"/>
    </source>
</evidence>
<proteinExistence type="predicted"/>
<gene>
    <name evidence="1" type="ORF">Golob_016013</name>
</gene>
<feature type="non-terminal residue" evidence="1">
    <location>
        <position position="23"/>
    </location>
</feature>
<protein>
    <submittedName>
        <fullName evidence="1">Uncharacterized protein</fullName>
    </submittedName>
</protein>
<accession>A0A7J8M2V1</accession>
<keyword evidence="2" id="KW-1185">Reference proteome</keyword>
<dbReference type="EMBL" id="JABEZX010000006">
    <property type="protein sequence ID" value="MBA0559031.1"/>
    <property type="molecule type" value="Genomic_DNA"/>
</dbReference>
<sequence length="23" mass="2439">MILISLCLIEEKSDHVAVSPVAA</sequence>
<dbReference type="AlphaFoldDB" id="A0A7J8M2V1"/>
<evidence type="ECO:0000313" key="1">
    <source>
        <dbReference type="EMBL" id="MBA0559031.1"/>
    </source>
</evidence>
<name>A0A7J8M2V1_9ROSI</name>
<dbReference type="Proteomes" id="UP000593572">
    <property type="component" value="Unassembled WGS sequence"/>
</dbReference>
<comment type="caution">
    <text evidence="1">The sequence shown here is derived from an EMBL/GenBank/DDBJ whole genome shotgun (WGS) entry which is preliminary data.</text>
</comment>
<reference evidence="1 2" key="1">
    <citation type="journal article" date="2019" name="Genome Biol. Evol.">
        <title>Insights into the evolution of the New World diploid cottons (Gossypium, subgenus Houzingenia) based on genome sequencing.</title>
        <authorList>
            <person name="Grover C.E."/>
            <person name="Arick M.A. 2nd"/>
            <person name="Thrash A."/>
            <person name="Conover J.L."/>
            <person name="Sanders W.S."/>
            <person name="Peterson D.G."/>
            <person name="Frelichowski J.E."/>
            <person name="Scheffler J.A."/>
            <person name="Scheffler B.E."/>
            <person name="Wendel J.F."/>
        </authorList>
    </citation>
    <scope>NUCLEOTIDE SEQUENCE [LARGE SCALE GENOMIC DNA]</scope>
    <source>
        <strain evidence="1">157</strain>
        <tissue evidence="1">Leaf</tissue>
    </source>
</reference>
<organism evidence="1 2">
    <name type="scientific">Gossypium lobatum</name>
    <dbReference type="NCBI Taxonomy" id="34289"/>
    <lineage>
        <taxon>Eukaryota</taxon>
        <taxon>Viridiplantae</taxon>
        <taxon>Streptophyta</taxon>
        <taxon>Embryophyta</taxon>
        <taxon>Tracheophyta</taxon>
        <taxon>Spermatophyta</taxon>
        <taxon>Magnoliopsida</taxon>
        <taxon>eudicotyledons</taxon>
        <taxon>Gunneridae</taxon>
        <taxon>Pentapetalae</taxon>
        <taxon>rosids</taxon>
        <taxon>malvids</taxon>
        <taxon>Malvales</taxon>
        <taxon>Malvaceae</taxon>
        <taxon>Malvoideae</taxon>
        <taxon>Gossypium</taxon>
    </lineage>
</organism>